<reference evidence="9" key="1">
    <citation type="submission" date="2015-01" db="EMBL/GenBank/DDBJ databases">
        <authorList>
            <person name="Aksoy S."/>
            <person name="Warren W."/>
            <person name="Wilson R.K."/>
        </authorList>
    </citation>
    <scope>NUCLEOTIDE SEQUENCE [LARGE SCALE GENOMIC DNA]</scope>
    <source>
        <strain evidence="9">IAEA</strain>
    </source>
</reference>
<name>A0A1B0C3M6_9MUSC</name>
<dbReference type="STRING" id="67801.A0A1B0C3M6"/>
<keyword evidence="6" id="KW-0067">ATP-binding</keyword>
<evidence type="ECO:0000256" key="4">
    <source>
        <dbReference type="ARBA" id="ARBA00022801"/>
    </source>
</evidence>
<keyword evidence="5" id="KW-0347">Helicase</keyword>
<organism evidence="8 9">
    <name type="scientific">Glossina palpalis gambiensis</name>
    <dbReference type="NCBI Taxonomy" id="67801"/>
    <lineage>
        <taxon>Eukaryota</taxon>
        <taxon>Metazoa</taxon>
        <taxon>Ecdysozoa</taxon>
        <taxon>Arthropoda</taxon>
        <taxon>Hexapoda</taxon>
        <taxon>Insecta</taxon>
        <taxon>Pterygota</taxon>
        <taxon>Neoptera</taxon>
        <taxon>Endopterygota</taxon>
        <taxon>Diptera</taxon>
        <taxon>Brachycera</taxon>
        <taxon>Muscomorpha</taxon>
        <taxon>Hippoboscoidea</taxon>
        <taxon>Glossinidae</taxon>
        <taxon>Glossina</taxon>
    </lineage>
</organism>
<evidence type="ECO:0000256" key="1">
    <source>
        <dbReference type="ARBA" id="ARBA00004496"/>
    </source>
</evidence>
<feature type="domain" description="Helicase MOV-10-like beta-barrel" evidence="7">
    <location>
        <begin position="59"/>
        <end position="127"/>
    </location>
</feature>
<comment type="subcellular location">
    <subcellularLocation>
        <location evidence="1">Cytoplasm</location>
    </subcellularLocation>
</comment>
<evidence type="ECO:0000259" key="7">
    <source>
        <dbReference type="Pfam" id="PF21634"/>
    </source>
</evidence>
<evidence type="ECO:0000256" key="2">
    <source>
        <dbReference type="ARBA" id="ARBA00022490"/>
    </source>
</evidence>
<dbReference type="EMBL" id="JXJN01025021">
    <property type="status" value="NOT_ANNOTATED_CDS"/>
    <property type="molecule type" value="Genomic_DNA"/>
</dbReference>
<dbReference type="SUPFAM" id="SSF52540">
    <property type="entry name" value="P-loop containing nucleoside triphosphate hydrolases"/>
    <property type="match status" value="1"/>
</dbReference>
<dbReference type="GO" id="GO:0005524">
    <property type="term" value="F:ATP binding"/>
    <property type="evidence" value="ECO:0007669"/>
    <property type="project" value="UniProtKB-KW"/>
</dbReference>
<dbReference type="GO" id="GO:0016787">
    <property type="term" value="F:hydrolase activity"/>
    <property type="evidence" value="ECO:0007669"/>
    <property type="project" value="UniProtKB-KW"/>
</dbReference>
<dbReference type="InterPro" id="IPR049080">
    <property type="entry name" value="MOV-10-like_beta-barrel"/>
</dbReference>
<proteinExistence type="predicted"/>
<dbReference type="PANTHER" id="PTHR45418:SF1">
    <property type="entry name" value="CANCER_TESTIS ANTIGEN 55"/>
    <property type="match status" value="1"/>
</dbReference>
<dbReference type="Proteomes" id="UP000092460">
    <property type="component" value="Unassembled WGS sequence"/>
</dbReference>
<dbReference type="Pfam" id="PF21634">
    <property type="entry name" value="MOV-10_beta-barrel"/>
    <property type="match status" value="1"/>
</dbReference>
<dbReference type="AlphaFoldDB" id="A0A1B0C3M6"/>
<evidence type="ECO:0000256" key="5">
    <source>
        <dbReference type="ARBA" id="ARBA00022806"/>
    </source>
</evidence>
<accession>A0A1B0C3M6</accession>
<reference evidence="8" key="2">
    <citation type="submission" date="2020-05" db="UniProtKB">
        <authorList>
            <consortium name="EnsemblMetazoa"/>
        </authorList>
    </citation>
    <scope>IDENTIFICATION</scope>
    <source>
        <strain evidence="8">IAEA</strain>
    </source>
</reference>
<evidence type="ECO:0000256" key="3">
    <source>
        <dbReference type="ARBA" id="ARBA00022741"/>
    </source>
</evidence>
<keyword evidence="3" id="KW-0547">Nucleotide-binding</keyword>
<dbReference type="Gene3D" id="3.40.50.300">
    <property type="entry name" value="P-loop containing nucleotide triphosphate hydrolases"/>
    <property type="match status" value="1"/>
</dbReference>
<keyword evidence="2" id="KW-0963">Cytoplasm</keyword>
<keyword evidence="4" id="KW-0378">Hydrolase</keyword>
<evidence type="ECO:0000313" key="9">
    <source>
        <dbReference type="Proteomes" id="UP000092460"/>
    </source>
</evidence>
<dbReference type="PANTHER" id="PTHR45418">
    <property type="entry name" value="CANCER/TESTIS ANTIGEN 55"/>
    <property type="match status" value="1"/>
</dbReference>
<sequence>MFENIEYMFSSLEGEPHKSNYESRFQTLVYLEDIECFGNFRMHYRERVHFTCEGKCLALAIEKKNLSERRPSLLIGDIVKAKNPWADGENAKRMYKGVIHKVLNRILLKFDANVQQKCSGEDYRLEFYFSLIFGPPGTGKTATLVETILQIFKLILSARLFVGTPSNISADSKWVILYV</sequence>
<evidence type="ECO:0000313" key="8">
    <source>
        <dbReference type="EnsemblMetazoa" id="GPPI048197-PA"/>
    </source>
</evidence>
<dbReference type="EnsemblMetazoa" id="GPPI048197-RA">
    <property type="protein sequence ID" value="GPPI048197-PA"/>
    <property type="gene ID" value="GPPI048197"/>
</dbReference>
<dbReference type="GO" id="GO:0004386">
    <property type="term" value="F:helicase activity"/>
    <property type="evidence" value="ECO:0007669"/>
    <property type="project" value="UniProtKB-KW"/>
</dbReference>
<evidence type="ECO:0000256" key="6">
    <source>
        <dbReference type="ARBA" id="ARBA00022840"/>
    </source>
</evidence>
<dbReference type="GO" id="GO:0005737">
    <property type="term" value="C:cytoplasm"/>
    <property type="evidence" value="ECO:0007669"/>
    <property type="project" value="UniProtKB-SubCell"/>
</dbReference>
<dbReference type="VEuPathDB" id="VectorBase:GPPI048197"/>
<dbReference type="InterPro" id="IPR027417">
    <property type="entry name" value="P-loop_NTPase"/>
</dbReference>
<keyword evidence="9" id="KW-1185">Reference proteome</keyword>
<protein>
    <recommendedName>
        <fullName evidence="7">Helicase MOV-10-like beta-barrel domain-containing protein</fullName>
    </recommendedName>
</protein>